<dbReference type="OrthoDB" id="1936950at2"/>
<dbReference type="Proteomes" id="UP000184604">
    <property type="component" value="Chromosome"/>
</dbReference>
<name>A0A1L5FCT4_CLOKL</name>
<feature type="signal peptide" evidence="1">
    <location>
        <begin position="1"/>
        <end position="25"/>
    </location>
</feature>
<accession>A0A1L5FCT4</accession>
<dbReference type="RefSeq" id="WP_073540383.1">
    <property type="nucleotide sequence ID" value="NZ_CP018335.1"/>
</dbReference>
<proteinExistence type="predicted"/>
<organism evidence="2 3">
    <name type="scientific">Clostridium kluyveri</name>
    <dbReference type="NCBI Taxonomy" id="1534"/>
    <lineage>
        <taxon>Bacteria</taxon>
        <taxon>Bacillati</taxon>
        <taxon>Bacillota</taxon>
        <taxon>Clostridia</taxon>
        <taxon>Eubacteriales</taxon>
        <taxon>Clostridiaceae</taxon>
        <taxon>Clostridium</taxon>
    </lineage>
</organism>
<keyword evidence="1" id="KW-0732">Signal</keyword>
<sequence>MKKFSIMSIILLAITLFIGSGNVSAKDWGITLSPATIATGGDNWDYKHYNTSSYISLTRIVGGPSYYIKGKAVNADKESRSDYMLIQQGAGAVYLTNDTMGEGYKYWVLAKNTVFETSYRWAYGEFGW</sequence>
<evidence type="ECO:0008006" key="4">
    <source>
        <dbReference type="Google" id="ProtNLM"/>
    </source>
</evidence>
<feature type="chain" id="PRO_5012227966" description="Bacteriocin" evidence="1">
    <location>
        <begin position="26"/>
        <end position="128"/>
    </location>
</feature>
<gene>
    <name evidence="2" type="ORF">BS101_19990</name>
</gene>
<evidence type="ECO:0000313" key="3">
    <source>
        <dbReference type="Proteomes" id="UP000184604"/>
    </source>
</evidence>
<dbReference type="EMBL" id="CP018335">
    <property type="protein sequence ID" value="APM40825.1"/>
    <property type="molecule type" value="Genomic_DNA"/>
</dbReference>
<protein>
    <recommendedName>
        <fullName evidence="4">Bacteriocin</fullName>
    </recommendedName>
</protein>
<reference evidence="2 3" key="1">
    <citation type="submission" date="2016-12" db="EMBL/GenBank/DDBJ databases">
        <title>Complete genome sequence of Clostridium kluyveri JZZ isolated from the pit mud of a Chinese flavor liquor-making factory.</title>
        <authorList>
            <person name="Wang Y."/>
        </authorList>
    </citation>
    <scope>NUCLEOTIDE SEQUENCE [LARGE SCALE GENOMIC DNA]</scope>
    <source>
        <strain evidence="2 3">JZZ</strain>
    </source>
</reference>
<evidence type="ECO:0000256" key="1">
    <source>
        <dbReference type="SAM" id="SignalP"/>
    </source>
</evidence>
<dbReference type="AlphaFoldDB" id="A0A1L5FCT4"/>
<evidence type="ECO:0000313" key="2">
    <source>
        <dbReference type="EMBL" id="APM40825.1"/>
    </source>
</evidence>